<sequence>MNCSAERYQPFKFYSSELSQCVFTKSFCSDEGQLKVHIGSTRKDDACRCNSTEGYTFVSRPANNGFCTPEQEDCSCYVPTCPTNDTFSVDTGISNERCKQHHDNGNVESEPGDKNDPDEERDAQKEDDNKNARENIEKCIEKLKMLHSNECEHQEDSVFETIKSKNYECTTVENFLMLVLNNFQKDGQEKEINIVEGIRLFKIIAETSTINSDQLLDCIKITAVFLKRIGLIREKKIESDEKLPNDVNSEIQNVKQLFTKLDDELNGSGDYKYYKDLSTQIAVYVEKLQAQIKVLINRKIICPENEVTRVQHKSNRLIHMYMNVQFMRTVYCIRFYCSDASRSGERSLVLYNELINIDDGQRKFLRVFSQPTYENVAFFALFNPSEYDFFTEYLAEYGVTLQNLKMKLHKSEFAMKSKRWPEDWVVMSTNFWGTIWSTKTPDDKQSLLFKFESISDVDNVFLINSVRWPSWFMYMKQAASLRGRNSKQGLKREWKIIHLEDGTFMLCSRKWPCKFIYMKDAMLGEILAAYEYPEGSAYWDLVHANEVDVDQHNIDLKFGYI</sequence>
<comment type="caution">
    <text evidence="2">The sequence shown here is derived from an EMBL/GenBank/DDBJ whole genome shotgun (WGS) entry which is preliminary data.</text>
</comment>
<dbReference type="AlphaFoldDB" id="A0A8B6GXV4"/>
<dbReference type="Proteomes" id="UP000596742">
    <property type="component" value="Unassembled WGS sequence"/>
</dbReference>
<evidence type="ECO:0000313" key="3">
    <source>
        <dbReference type="Proteomes" id="UP000596742"/>
    </source>
</evidence>
<name>A0A8B6GXV4_MYTGA</name>
<gene>
    <name evidence="2" type="ORF">MGAL_10B088847</name>
</gene>
<reference evidence="2" key="1">
    <citation type="submission" date="2018-11" db="EMBL/GenBank/DDBJ databases">
        <authorList>
            <person name="Alioto T."/>
            <person name="Alioto T."/>
        </authorList>
    </citation>
    <scope>NUCLEOTIDE SEQUENCE</scope>
</reference>
<accession>A0A8B6GXV4</accession>
<evidence type="ECO:0000256" key="1">
    <source>
        <dbReference type="SAM" id="MobiDB-lite"/>
    </source>
</evidence>
<dbReference type="EMBL" id="UYJE01009157">
    <property type="protein sequence ID" value="VDI70670.1"/>
    <property type="molecule type" value="Genomic_DNA"/>
</dbReference>
<dbReference type="OrthoDB" id="6114941at2759"/>
<protein>
    <submittedName>
        <fullName evidence="2">Uncharacterized protein</fullName>
    </submittedName>
</protein>
<keyword evidence="3" id="KW-1185">Reference proteome</keyword>
<feature type="region of interest" description="Disordered" evidence="1">
    <location>
        <begin position="98"/>
        <end position="131"/>
    </location>
</feature>
<evidence type="ECO:0000313" key="2">
    <source>
        <dbReference type="EMBL" id="VDI70670.1"/>
    </source>
</evidence>
<feature type="compositionally biased region" description="Basic and acidic residues" evidence="1">
    <location>
        <begin position="122"/>
        <end position="131"/>
    </location>
</feature>
<organism evidence="2 3">
    <name type="scientific">Mytilus galloprovincialis</name>
    <name type="common">Mediterranean mussel</name>
    <dbReference type="NCBI Taxonomy" id="29158"/>
    <lineage>
        <taxon>Eukaryota</taxon>
        <taxon>Metazoa</taxon>
        <taxon>Spiralia</taxon>
        <taxon>Lophotrochozoa</taxon>
        <taxon>Mollusca</taxon>
        <taxon>Bivalvia</taxon>
        <taxon>Autobranchia</taxon>
        <taxon>Pteriomorphia</taxon>
        <taxon>Mytilida</taxon>
        <taxon>Mytiloidea</taxon>
        <taxon>Mytilidae</taxon>
        <taxon>Mytilinae</taxon>
        <taxon>Mytilus</taxon>
    </lineage>
</organism>
<proteinExistence type="predicted"/>
<feature type="compositionally biased region" description="Basic and acidic residues" evidence="1">
    <location>
        <begin position="98"/>
        <end position="115"/>
    </location>
</feature>